<dbReference type="AlphaFoldDB" id="A0A8A1UTW0"/>
<dbReference type="PANTHER" id="PTHR34069:SF2">
    <property type="entry name" value="BETA-KETOACYL-[ACYL-CARRIER-PROTEIN] SYNTHASE III"/>
    <property type="match status" value="1"/>
</dbReference>
<dbReference type="PANTHER" id="PTHR34069">
    <property type="entry name" value="3-OXOACYL-[ACYL-CARRIER-PROTEIN] SYNTHASE 3"/>
    <property type="match status" value="1"/>
</dbReference>
<dbReference type="GO" id="GO:0016747">
    <property type="term" value="F:acyltransferase activity, transferring groups other than amino-acyl groups"/>
    <property type="evidence" value="ECO:0007669"/>
    <property type="project" value="UniProtKB-ARBA"/>
</dbReference>
<dbReference type="GO" id="GO:0044550">
    <property type="term" value="P:secondary metabolite biosynthetic process"/>
    <property type="evidence" value="ECO:0007669"/>
    <property type="project" value="TreeGrafter"/>
</dbReference>
<evidence type="ECO:0000313" key="4">
    <source>
        <dbReference type="EMBL" id="QST82192.1"/>
    </source>
</evidence>
<reference evidence="4" key="1">
    <citation type="submission" date="2012-12" db="EMBL/GenBank/DDBJ databases">
        <authorList>
            <person name="Pethick F.E."/>
            <person name="MacFadyen A.C."/>
            <person name="Tang Z."/>
            <person name="Sangal V."/>
            <person name="Tze-Tze L."/>
            <person name="Chu J."/>
            <person name="Guo M."/>
            <person name="Kirby R."/>
            <person name="Hoskisson P.A."/>
            <person name="Herron P.R."/>
            <person name="Hunter I.S."/>
        </authorList>
    </citation>
    <scope>NUCLEOTIDE SEQUENCE</scope>
    <source>
        <strain evidence="4">ATCC 10970</strain>
    </source>
</reference>
<name>A0A8A1UTW0_STRR1</name>
<evidence type="ECO:0000256" key="2">
    <source>
        <dbReference type="ARBA" id="ARBA00023315"/>
    </source>
</evidence>
<dbReference type="InterPro" id="IPR013747">
    <property type="entry name" value="ACP_syn_III_C"/>
</dbReference>
<keyword evidence="1" id="KW-0808">Transferase</keyword>
<reference evidence="4" key="3">
    <citation type="journal article" date="2021" name="bioRxiv">
        <title>Bilateral symmetry of linear streptomycete chromosomes.</title>
        <authorList>
            <person name="Algora-Gallardo L."/>
            <person name="Schniete J.K."/>
            <person name="Mark D.R."/>
            <person name="Hunter I.S."/>
            <person name="Herron P.R."/>
        </authorList>
    </citation>
    <scope>NUCLEOTIDE SEQUENCE</scope>
    <source>
        <strain evidence="4">ATCC 10970</strain>
    </source>
</reference>
<proteinExistence type="predicted"/>
<dbReference type="SUPFAM" id="SSF53901">
    <property type="entry name" value="Thiolase-like"/>
    <property type="match status" value="1"/>
</dbReference>
<dbReference type="Proteomes" id="UP000011074">
    <property type="component" value="Chromosome"/>
</dbReference>
<accession>A0A8A1UTW0</accession>
<evidence type="ECO:0000313" key="5">
    <source>
        <dbReference type="Proteomes" id="UP000011074"/>
    </source>
</evidence>
<dbReference type="Gene3D" id="3.40.47.10">
    <property type="match status" value="2"/>
</dbReference>
<organism evidence="4 5">
    <name type="scientific">Streptomyces rimosus subsp. rimosus (strain ATCC 10970 / DSM 40260 / JCM 4667 / NRRL 2234)</name>
    <dbReference type="NCBI Taxonomy" id="1265868"/>
    <lineage>
        <taxon>Bacteria</taxon>
        <taxon>Bacillati</taxon>
        <taxon>Actinomycetota</taxon>
        <taxon>Actinomycetes</taxon>
        <taxon>Kitasatosporales</taxon>
        <taxon>Streptomycetaceae</taxon>
        <taxon>Streptomyces</taxon>
    </lineage>
</organism>
<evidence type="ECO:0000256" key="1">
    <source>
        <dbReference type="ARBA" id="ARBA00022679"/>
    </source>
</evidence>
<evidence type="ECO:0000259" key="3">
    <source>
        <dbReference type="Pfam" id="PF08541"/>
    </source>
</evidence>
<keyword evidence="2" id="KW-0012">Acyltransferase</keyword>
<reference evidence="4" key="2">
    <citation type="submission" date="2020-01" db="EMBL/GenBank/DDBJ databases">
        <authorList>
            <person name="Algora L."/>
            <person name="Schniete J.K."/>
            <person name="MacFadyen A."/>
            <person name="Hoskisson P.A."/>
            <person name="Hunter I.S."/>
            <person name="Herron P.R."/>
        </authorList>
    </citation>
    <scope>NUCLEOTIDE SEQUENCE</scope>
    <source>
        <strain evidence="4">ATCC 10970</strain>
    </source>
</reference>
<sequence>MTSFAAVSTYLPPSVPISELREESPLDAGMARRFQRFYGLASVCRDPERTEAELLLAAAAKLDGLRGQEERVRYLVQARTFVSSRPDPTSALRYIGRELGLSNATAFSVAGQACASGLQAVDICGRLLAADADPDALALVLTGEKTFTPVARCVPRSNVGGEAAAAVLVRRGGAADGDRVLGRAVRTHGEFHAEAITGAASSAEFNKLYPEALEDVMLAACADSGVTLDDIDLIIPHSVNTISWKAVADRFGFPVERIFLDNIPVTGHCFAADPFINYGTAGQLGRLRPGARYLLTAVGLGATYSAMVVEH</sequence>
<dbReference type="EMBL" id="CP048261">
    <property type="protein sequence ID" value="QST82192.1"/>
    <property type="molecule type" value="Genomic_DNA"/>
</dbReference>
<dbReference type="Pfam" id="PF08541">
    <property type="entry name" value="ACP_syn_III_C"/>
    <property type="match status" value="1"/>
</dbReference>
<feature type="domain" description="Beta-ketoacyl-[acyl-carrier-protein] synthase III C-terminal" evidence="3">
    <location>
        <begin position="221"/>
        <end position="310"/>
    </location>
</feature>
<gene>
    <name evidence="4" type="ORF">SRIM_020365</name>
</gene>
<dbReference type="InterPro" id="IPR016039">
    <property type="entry name" value="Thiolase-like"/>
</dbReference>
<protein>
    <submittedName>
        <fullName evidence="4">3-oxoacyl-ACP synthase</fullName>
    </submittedName>
</protein>